<dbReference type="EMBL" id="PYWC01000008">
    <property type="protein sequence ID" value="PWW79507.1"/>
    <property type="molecule type" value="Genomic_DNA"/>
</dbReference>
<evidence type="ECO:0000313" key="3">
    <source>
        <dbReference type="Proteomes" id="UP000246991"/>
    </source>
</evidence>
<reference evidence="2 3" key="1">
    <citation type="submission" date="2018-03" db="EMBL/GenBank/DDBJ databases">
        <title>Genomes of Pezizomycetes fungi and the evolution of truffles.</title>
        <authorList>
            <person name="Murat C."/>
            <person name="Payen T."/>
            <person name="Noel B."/>
            <person name="Kuo A."/>
            <person name="Martin F.M."/>
        </authorList>
    </citation>
    <scope>NUCLEOTIDE SEQUENCE [LARGE SCALE GENOMIC DNA]</scope>
    <source>
        <strain evidence="2">091103-1</strain>
    </source>
</reference>
<evidence type="ECO:0000313" key="2">
    <source>
        <dbReference type="EMBL" id="PWW79507.1"/>
    </source>
</evidence>
<feature type="compositionally biased region" description="Acidic residues" evidence="1">
    <location>
        <begin position="37"/>
        <end position="50"/>
    </location>
</feature>
<evidence type="ECO:0008006" key="4">
    <source>
        <dbReference type="Google" id="ProtNLM"/>
    </source>
</evidence>
<protein>
    <recommendedName>
        <fullName evidence="4">PiggyBac transposable element-derived protein domain-containing protein</fullName>
    </recommendedName>
</protein>
<comment type="caution">
    <text evidence="2">The sequence shown here is derived from an EMBL/GenBank/DDBJ whole genome shotgun (WGS) entry which is preliminary data.</text>
</comment>
<organism evidence="2 3">
    <name type="scientific">Tuber magnatum</name>
    <name type="common">white Piedmont truffle</name>
    <dbReference type="NCBI Taxonomy" id="42249"/>
    <lineage>
        <taxon>Eukaryota</taxon>
        <taxon>Fungi</taxon>
        <taxon>Dikarya</taxon>
        <taxon>Ascomycota</taxon>
        <taxon>Pezizomycotina</taxon>
        <taxon>Pezizomycetes</taxon>
        <taxon>Pezizales</taxon>
        <taxon>Tuberaceae</taxon>
        <taxon>Tuber</taxon>
    </lineage>
</organism>
<accession>A0A317T190</accession>
<proteinExistence type="predicted"/>
<sequence>MDNLNNGYESEEEGVQFCGRGRGLGEIAVAKIINNEENADHEDGEEEYQEPEVSKGEDEVEFSDRFDPGRNPEPDITQHPIDFFTLFFDEEEFETLERNTNAYATYPITGGRMALLHFIVV</sequence>
<feature type="compositionally biased region" description="Basic and acidic residues" evidence="1">
    <location>
        <begin position="52"/>
        <end position="73"/>
    </location>
</feature>
<name>A0A317T190_9PEZI</name>
<gene>
    <name evidence="2" type="ORF">C7212DRAFT_341788</name>
</gene>
<dbReference type="Proteomes" id="UP000246991">
    <property type="component" value="Unassembled WGS sequence"/>
</dbReference>
<keyword evidence="3" id="KW-1185">Reference proteome</keyword>
<dbReference type="AlphaFoldDB" id="A0A317T190"/>
<evidence type="ECO:0000256" key="1">
    <source>
        <dbReference type="SAM" id="MobiDB-lite"/>
    </source>
</evidence>
<feature type="region of interest" description="Disordered" evidence="1">
    <location>
        <begin position="35"/>
        <end position="78"/>
    </location>
</feature>
<dbReference type="STRING" id="42249.A0A317T190"/>